<keyword evidence="2" id="KW-1185">Reference proteome</keyword>
<reference evidence="1 2" key="1">
    <citation type="submission" date="2023-07" db="EMBL/GenBank/DDBJ databases">
        <title>Functional and genomic diversity of the sorghum phyllosphere microbiome.</title>
        <authorList>
            <person name="Shade A."/>
        </authorList>
    </citation>
    <scope>NUCLEOTIDE SEQUENCE [LARGE SCALE GENOMIC DNA]</scope>
    <source>
        <strain evidence="1 2">SORGH_AS_1064</strain>
    </source>
</reference>
<dbReference type="EMBL" id="JAUTAL010000001">
    <property type="protein sequence ID" value="MDQ1096586.1"/>
    <property type="molecule type" value="Genomic_DNA"/>
</dbReference>
<accession>A0ABU0TIE2</accession>
<gene>
    <name evidence="1" type="ORF">QE404_001733</name>
</gene>
<proteinExistence type="predicted"/>
<evidence type="ECO:0000313" key="2">
    <source>
        <dbReference type="Proteomes" id="UP001225072"/>
    </source>
</evidence>
<comment type="caution">
    <text evidence="1">The sequence shown here is derived from an EMBL/GenBank/DDBJ whole genome shotgun (WGS) entry which is preliminary data.</text>
</comment>
<protein>
    <submittedName>
        <fullName evidence="1">Uncharacterized protein</fullName>
    </submittedName>
</protein>
<evidence type="ECO:0000313" key="1">
    <source>
        <dbReference type="EMBL" id="MDQ1096586.1"/>
    </source>
</evidence>
<organism evidence="1 2">
    <name type="scientific">Chryseobacterium camelliae</name>
    <dbReference type="NCBI Taxonomy" id="1265445"/>
    <lineage>
        <taxon>Bacteria</taxon>
        <taxon>Pseudomonadati</taxon>
        <taxon>Bacteroidota</taxon>
        <taxon>Flavobacteriia</taxon>
        <taxon>Flavobacteriales</taxon>
        <taxon>Weeksellaceae</taxon>
        <taxon>Chryseobacterium group</taxon>
        <taxon>Chryseobacterium</taxon>
    </lineage>
</organism>
<sequence length="29" mass="3367">MFTILADQKILESFKILMVNAVHRSIYGK</sequence>
<dbReference type="Proteomes" id="UP001225072">
    <property type="component" value="Unassembled WGS sequence"/>
</dbReference>
<name>A0ABU0TIE2_9FLAO</name>